<evidence type="ECO:0008006" key="4">
    <source>
        <dbReference type="Google" id="ProtNLM"/>
    </source>
</evidence>
<protein>
    <recommendedName>
        <fullName evidence="4">TRIM71</fullName>
    </recommendedName>
</protein>
<feature type="signal peptide" evidence="1">
    <location>
        <begin position="1"/>
        <end position="22"/>
    </location>
</feature>
<dbReference type="EMBL" id="CACVKT020000199">
    <property type="protein sequence ID" value="CAC5357104.1"/>
    <property type="molecule type" value="Genomic_DNA"/>
</dbReference>
<organism evidence="2 3">
    <name type="scientific">Mytilus coruscus</name>
    <name type="common">Sea mussel</name>
    <dbReference type="NCBI Taxonomy" id="42192"/>
    <lineage>
        <taxon>Eukaryota</taxon>
        <taxon>Metazoa</taxon>
        <taxon>Spiralia</taxon>
        <taxon>Lophotrochozoa</taxon>
        <taxon>Mollusca</taxon>
        <taxon>Bivalvia</taxon>
        <taxon>Autobranchia</taxon>
        <taxon>Pteriomorphia</taxon>
        <taxon>Mytilida</taxon>
        <taxon>Mytiloidea</taxon>
        <taxon>Mytilidae</taxon>
        <taxon>Mytilinae</taxon>
        <taxon>Mytilus</taxon>
    </lineage>
</organism>
<dbReference type="AlphaFoldDB" id="A0A6J7ZYP0"/>
<gene>
    <name evidence="2" type="ORF">MCOR_932</name>
</gene>
<dbReference type="Proteomes" id="UP000507470">
    <property type="component" value="Unassembled WGS sequence"/>
</dbReference>
<keyword evidence="1" id="KW-0732">Signal</keyword>
<dbReference type="SUPFAM" id="SSF75011">
    <property type="entry name" value="3-carboxy-cis,cis-mucoante lactonizing enzyme"/>
    <property type="match status" value="1"/>
</dbReference>
<name>A0A6J7ZYP0_MYTCO</name>
<evidence type="ECO:0000256" key="1">
    <source>
        <dbReference type="SAM" id="SignalP"/>
    </source>
</evidence>
<accession>A0A6J7ZYP0</accession>
<keyword evidence="3" id="KW-1185">Reference proteome</keyword>
<evidence type="ECO:0000313" key="3">
    <source>
        <dbReference type="Proteomes" id="UP000507470"/>
    </source>
</evidence>
<proteinExistence type="predicted"/>
<evidence type="ECO:0000313" key="2">
    <source>
        <dbReference type="EMBL" id="CAC5357104.1"/>
    </source>
</evidence>
<reference evidence="2 3" key="1">
    <citation type="submission" date="2020-06" db="EMBL/GenBank/DDBJ databases">
        <authorList>
            <person name="Li R."/>
            <person name="Bekaert M."/>
        </authorList>
    </citation>
    <scope>NUCLEOTIDE SEQUENCE [LARGE SCALE GENOMIC DNA]</scope>
    <source>
        <strain evidence="3">wild</strain>
    </source>
</reference>
<sequence>MHNSFNCPLVFSSLLSSGLSDAEEIRKIKYIEKACCKKTRLKILSYEKVLSNAVKKHFDKLLNEVDQKWEDFAKSINKEEKKVYETCQNLIKEKDQPTIKLAHVNTEFVPGDRSIIPKLVGSLNSVTYPDNPLPMVIQQYSTDVRRCNNIIACPDGKSFWINDKGFKKLQKVKPTGEVMKVISNFDIGVNDLLLMPNGDLLLCLVSNQSILKVIPVGTVEVIDSQYNVSPLLANCVHVNQDKIMIGVKDNGPLFPASGPRQVIVMDHTGKQDQVFQYDNQNRPLFAVPACIHSNKSNTIGVIDWINEDCEGRIVVLNQEGVLKNIYTGHHKINSNNNPFKPSDISSLPSDNFIITEPTNH</sequence>
<feature type="chain" id="PRO_5027081713" description="TRIM71" evidence="1">
    <location>
        <begin position="23"/>
        <end position="360"/>
    </location>
</feature>